<dbReference type="EMBL" id="CR555306">
    <property type="protein sequence ID" value="CAI06127.1"/>
    <property type="molecule type" value="Genomic_DNA"/>
</dbReference>
<dbReference type="STRING" id="76114.ebB1"/>
<organism evidence="1 2">
    <name type="scientific">Aromatoleum aromaticum (strain DSM 19018 / LMG 30748 / EbN1)</name>
    <name type="common">Azoarcus sp. (strain EbN1)</name>
    <dbReference type="NCBI Taxonomy" id="76114"/>
    <lineage>
        <taxon>Bacteria</taxon>
        <taxon>Pseudomonadati</taxon>
        <taxon>Pseudomonadota</taxon>
        <taxon>Betaproteobacteria</taxon>
        <taxon>Rhodocyclales</taxon>
        <taxon>Rhodocyclaceae</taxon>
        <taxon>Aromatoleum</taxon>
    </lineage>
</organism>
<protein>
    <submittedName>
        <fullName evidence="1">Uncharacterized protein</fullName>
    </submittedName>
</protein>
<reference evidence="1 2" key="1">
    <citation type="journal article" date="2005" name="Arch. Microbiol.">
        <title>The genome sequence of an anaerobic aromatic-degrading denitrifying bacterium, strain EbN1.</title>
        <authorList>
            <person name="Rabus R."/>
            <person name="Kube M."/>
            <person name="Heider J."/>
            <person name="Beck A."/>
            <person name="Heitmann K."/>
            <person name="Widdel F."/>
            <person name="Reinhardt R."/>
        </authorList>
    </citation>
    <scope>NUCLEOTIDE SEQUENCE [LARGE SCALE GENOMIC DNA]</scope>
    <source>
        <strain evidence="1 2">EbN1</strain>
    </source>
</reference>
<accession>Q5P982</accession>
<dbReference type="eggNOG" id="ENOG5033ESK">
    <property type="taxonomic scope" value="Bacteria"/>
</dbReference>
<gene>
    <name evidence="1" type="ORF">ebB1</name>
</gene>
<dbReference type="AlphaFoldDB" id="Q5P982"/>
<dbReference type="OrthoDB" id="8613069at2"/>
<proteinExistence type="predicted"/>
<name>Q5P982_AROAE</name>
<dbReference type="HOGENOM" id="CLU_158534_0_0_4"/>
<evidence type="ECO:0000313" key="1">
    <source>
        <dbReference type="EMBL" id="CAI06127.1"/>
    </source>
</evidence>
<dbReference type="RefSeq" id="WP_011235870.1">
    <property type="nucleotide sequence ID" value="NC_006513.1"/>
</dbReference>
<dbReference type="Proteomes" id="UP000006552">
    <property type="component" value="Chromosome"/>
</dbReference>
<sequence>MSTRPFFDTAREIRRGQFLEDCAAELQKAVRAVDETGKPAKLVVTMTIKPASKGQGAYVISDKVAAKLPELPVGETIMFGTPEGNLQARDPRQGEMELKAITADAPQAAQLKTVNG</sequence>
<evidence type="ECO:0000313" key="2">
    <source>
        <dbReference type="Proteomes" id="UP000006552"/>
    </source>
</evidence>
<keyword evidence="2" id="KW-1185">Reference proteome</keyword>
<dbReference type="KEGG" id="eba:ebB1"/>